<sequence>MAQTPIQLTTFFSFFIFLSSFQLDPTTVHGLSTNSTTTVLLDGARPAMVLPLFLSPPNSSKTPSNLHRHLQGSNANNSPYARMRLYDGLLLNEYYTTRLWIGTPPQGFALIVDTGGTVTYVPCSSCEQCGRHQDPKFQPELSSTYRPVKCNNGCNCDNEKVNCVYGSLYGEMSTSSGDLGEDIISFGIQSELAPQRAVFGCENLETGDLYSQHADGIMGLGRGDLSIVDQLVEKGVISDSFSLCYGGMDIGGGAMVLGGISPPSGTVFTDSDPVRSSPYYNIDLKEIHVVGKQLPLNPSVFDEGHVTILDSGTPYAYLPAAAFAAFKDAIMKELYHLKQIRGPYPNYNDICFSGAPSAVSQLSDAFPPIDLVFGNGQHLSLSPENYLFRHSEDRGAYCLGIFEHRYNETILGGILVRNTLVMYDRENSKMGFWKTNCSELWERHHGTGAPAPLVSASNGLLGHMMQLLIMAVIWVPVYGLHISHICKS</sequence>
<keyword evidence="6" id="KW-0472">Membrane</keyword>
<dbReference type="Pfam" id="PF14543">
    <property type="entry name" value="TAXi_N"/>
    <property type="match status" value="1"/>
</dbReference>
<dbReference type="InterPro" id="IPR021109">
    <property type="entry name" value="Peptidase_aspartic_dom_sf"/>
</dbReference>
<evidence type="ECO:0000259" key="8">
    <source>
        <dbReference type="PROSITE" id="PS51767"/>
    </source>
</evidence>
<keyword evidence="6" id="KW-1133">Transmembrane helix</keyword>
<dbReference type="PRINTS" id="PR00792">
    <property type="entry name" value="PEPSIN"/>
</dbReference>
<dbReference type="InterPro" id="IPR032799">
    <property type="entry name" value="TAXi_C"/>
</dbReference>
<keyword evidence="5" id="KW-0325">Glycoprotein</keyword>
<dbReference type="Proteomes" id="UP001174677">
    <property type="component" value="Chromosome 14"/>
</dbReference>
<proteinExistence type="inferred from homology"/>
<dbReference type="InterPro" id="IPR034161">
    <property type="entry name" value="Pepsin-like_plant"/>
</dbReference>
<gene>
    <name evidence="9" type="ORF">P3X46_024504</name>
</gene>
<evidence type="ECO:0000313" key="9">
    <source>
        <dbReference type="EMBL" id="KAJ9158964.1"/>
    </source>
</evidence>
<feature type="chain" id="PRO_5047441511" description="Peptidase A1 domain-containing protein" evidence="7">
    <location>
        <begin position="31"/>
        <end position="488"/>
    </location>
</feature>
<comment type="similarity">
    <text evidence="1">Belongs to the peptidase A1 family.</text>
</comment>
<dbReference type="PANTHER" id="PTHR13683">
    <property type="entry name" value="ASPARTYL PROTEASES"/>
    <property type="match status" value="1"/>
</dbReference>
<feature type="signal peptide" evidence="7">
    <location>
        <begin position="1"/>
        <end position="30"/>
    </location>
</feature>
<evidence type="ECO:0000256" key="5">
    <source>
        <dbReference type="ARBA" id="ARBA00023180"/>
    </source>
</evidence>
<keyword evidence="10" id="KW-1185">Reference proteome</keyword>
<evidence type="ECO:0000313" key="10">
    <source>
        <dbReference type="Proteomes" id="UP001174677"/>
    </source>
</evidence>
<reference evidence="9" key="1">
    <citation type="journal article" date="2023" name="Plant Biotechnol. J.">
        <title>Chromosome-level wild Hevea brasiliensis genome provides new tools for genomic-assisted breeding and valuable loci to elevate rubber yield.</title>
        <authorList>
            <person name="Cheng H."/>
            <person name="Song X."/>
            <person name="Hu Y."/>
            <person name="Wu T."/>
            <person name="Yang Q."/>
            <person name="An Z."/>
            <person name="Feng S."/>
            <person name="Deng Z."/>
            <person name="Wu W."/>
            <person name="Zeng X."/>
            <person name="Tu M."/>
            <person name="Wang X."/>
            <person name="Huang H."/>
        </authorList>
    </citation>
    <scope>NUCLEOTIDE SEQUENCE</scope>
    <source>
        <strain evidence="9">MT/VB/25A 57/8</strain>
    </source>
</reference>
<accession>A0ABQ9L2P0</accession>
<organism evidence="9 10">
    <name type="scientific">Hevea brasiliensis</name>
    <name type="common">Para rubber tree</name>
    <name type="synonym">Siphonia brasiliensis</name>
    <dbReference type="NCBI Taxonomy" id="3981"/>
    <lineage>
        <taxon>Eukaryota</taxon>
        <taxon>Viridiplantae</taxon>
        <taxon>Streptophyta</taxon>
        <taxon>Embryophyta</taxon>
        <taxon>Tracheophyta</taxon>
        <taxon>Spermatophyta</taxon>
        <taxon>Magnoliopsida</taxon>
        <taxon>eudicotyledons</taxon>
        <taxon>Gunneridae</taxon>
        <taxon>Pentapetalae</taxon>
        <taxon>rosids</taxon>
        <taxon>fabids</taxon>
        <taxon>Malpighiales</taxon>
        <taxon>Euphorbiaceae</taxon>
        <taxon>Crotonoideae</taxon>
        <taxon>Micrandreae</taxon>
        <taxon>Hevea</taxon>
    </lineage>
</organism>
<name>A0ABQ9L2P0_HEVBR</name>
<evidence type="ECO:0000256" key="2">
    <source>
        <dbReference type="ARBA" id="ARBA00022670"/>
    </source>
</evidence>
<keyword evidence="2" id="KW-0645">Protease</keyword>
<evidence type="ECO:0000256" key="1">
    <source>
        <dbReference type="ARBA" id="ARBA00007447"/>
    </source>
</evidence>
<evidence type="ECO:0000256" key="6">
    <source>
        <dbReference type="SAM" id="Phobius"/>
    </source>
</evidence>
<dbReference type="CDD" id="cd05476">
    <property type="entry name" value="pepsin_A_like_plant"/>
    <property type="match status" value="1"/>
</dbReference>
<protein>
    <recommendedName>
        <fullName evidence="8">Peptidase A1 domain-containing protein</fullName>
    </recommendedName>
</protein>
<evidence type="ECO:0000256" key="3">
    <source>
        <dbReference type="ARBA" id="ARBA00022750"/>
    </source>
</evidence>
<dbReference type="InterPro" id="IPR032861">
    <property type="entry name" value="TAXi_N"/>
</dbReference>
<keyword evidence="6" id="KW-0812">Transmembrane</keyword>
<dbReference type="PROSITE" id="PS51767">
    <property type="entry name" value="PEPTIDASE_A1"/>
    <property type="match status" value="1"/>
</dbReference>
<feature type="transmembrane region" description="Helical" evidence="6">
    <location>
        <begin position="460"/>
        <end position="480"/>
    </location>
</feature>
<comment type="caution">
    <text evidence="9">The sequence shown here is derived from an EMBL/GenBank/DDBJ whole genome shotgun (WGS) entry which is preliminary data.</text>
</comment>
<keyword evidence="3" id="KW-0064">Aspartyl protease</keyword>
<dbReference type="SUPFAM" id="SSF50630">
    <property type="entry name" value="Acid proteases"/>
    <property type="match status" value="1"/>
</dbReference>
<feature type="domain" description="Peptidase A1" evidence="8">
    <location>
        <begin position="95"/>
        <end position="433"/>
    </location>
</feature>
<keyword evidence="4" id="KW-0378">Hydrolase</keyword>
<dbReference type="Pfam" id="PF14541">
    <property type="entry name" value="TAXi_C"/>
    <property type="match status" value="1"/>
</dbReference>
<dbReference type="InterPro" id="IPR033121">
    <property type="entry name" value="PEPTIDASE_A1"/>
</dbReference>
<dbReference type="InterPro" id="IPR001461">
    <property type="entry name" value="Aspartic_peptidase_A1"/>
</dbReference>
<dbReference type="EMBL" id="JARPOI010000014">
    <property type="protein sequence ID" value="KAJ9158964.1"/>
    <property type="molecule type" value="Genomic_DNA"/>
</dbReference>
<evidence type="ECO:0000256" key="4">
    <source>
        <dbReference type="ARBA" id="ARBA00022801"/>
    </source>
</evidence>
<dbReference type="PANTHER" id="PTHR13683:SF870">
    <property type="entry name" value="PEPTIDASE A1 DOMAIN-CONTAINING PROTEIN"/>
    <property type="match status" value="1"/>
</dbReference>
<dbReference type="Gene3D" id="2.40.70.10">
    <property type="entry name" value="Acid Proteases"/>
    <property type="match status" value="2"/>
</dbReference>
<keyword evidence="7" id="KW-0732">Signal</keyword>
<evidence type="ECO:0000256" key="7">
    <source>
        <dbReference type="SAM" id="SignalP"/>
    </source>
</evidence>